<dbReference type="OrthoDB" id="10264446at2759"/>
<reference evidence="3" key="1">
    <citation type="journal article" date="2019" name="Nat. Commun.">
        <title>Expansion of phycobilisome linker gene families in mesophilic red algae.</title>
        <authorList>
            <person name="Lee J."/>
            <person name="Kim D."/>
            <person name="Bhattacharya D."/>
            <person name="Yoon H.S."/>
        </authorList>
    </citation>
    <scope>NUCLEOTIDE SEQUENCE [LARGE SCALE GENOMIC DNA]</scope>
    <source>
        <strain evidence="3">CCMP 1328</strain>
    </source>
</reference>
<dbReference type="GO" id="GO:0000159">
    <property type="term" value="C:protein phosphatase type 2A complex"/>
    <property type="evidence" value="ECO:0007669"/>
    <property type="project" value="InterPro"/>
</dbReference>
<evidence type="ECO:0000256" key="1">
    <source>
        <dbReference type="SAM" id="MobiDB-lite"/>
    </source>
</evidence>
<dbReference type="FunFam" id="1.25.10.10:FF:000331">
    <property type="entry name" value="Phosphoprotein phosphatase, putative"/>
    <property type="match status" value="1"/>
</dbReference>
<name>A0A5J4YYQ1_PORPP</name>
<organism evidence="2 3">
    <name type="scientific">Porphyridium purpureum</name>
    <name type="common">Red alga</name>
    <name type="synonym">Porphyridium cruentum</name>
    <dbReference type="NCBI Taxonomy" id="35688"/>
    <lineage>
        <taxon>Eukaryota</taxon>
        <taxon>Rhodophyta</taxon>
        <taxon>Bangiophyceae</taxon>
        <taxon>Porphyridiales</taxon>
        <taxon>Porphyridiaceae</taxon>
        <taxon>Porphyridium</taxon>
    </lineage>
</organism>
<dbReference type="GO" id="GO:0007165">
    <property type="term" value="P:signal transduction"/>
    <property type="evidence" value="ECO:0007669"/>
    <property type="project" value="InterPro"/>
</dbReference>
<dbReference type="AlphaFoldDB" id="A0A5J4YYQ1"/>
<dbReference type="InterPro" id="IPR002554">
    <property type="entry name" value="PP2A_B56"/>
</dbReference>
<gene>
    <name evidence="2" type="ORF">FVE85_1999</name>
</gene>
<proteinExistence type="predicted"/>
<dbReference type="PANTHER" id="PTHR10257:SF3">
    <property type="entry name" value="SERINE_THREONINE-PROTEIN PHOSPHATASE 2A 56 KDA REGULATORY SUBUNIT GAMMA ISOFORM"/>
    <property type="match status" value="1"/>
</dbReference>
<dbReference type="EMBL" id="VRMN01000003">
    <property type="protein sequence ID" value="KAA8495844.1"/>
    <property type="molecule type" value="Genomic_DNA"/>
</dbReference>
<dbReference type="PANTHER" id="PTHR10257">
    <property type="entry name" value="SERINE/THREONINE PROTEIN PHOSPHATASE 2A PP2A REGULATORY SUBUNIT B"/>
    <property type="match status" value="1"/>
</dbReference>
<dbReference type="Gene3D" id="1.25.10.10">
    <property type="entry name" value="Leucine-rich Repeat Variant"/>
    <property type="match status" value="1"/>
</dbReference>
<dbReference type="InterPro" id="IPR011989">
    <property type="entry name" value="ARM-like"/>
</dbReference>
<dbReference type="SUPFAM" id="SSF48371">
    <property type="entry name" value="ARM repeat"/>
    <property type="match status" value="1"/>
</dbReference>
<dbReference type="GO" id="GO:0019888">
    <property type="term" value="F:protein phosphatase regulator activity"/>
    <property type="evidence" value="ECO:0007669"/>
    <property type="project" value="InterPro"/>
</dbReference>
<comment type="caution">
    <text evidence="2">The sequence shown here is derived from an EMBL/GenBank/DDBJ whole genome shotgun (WGS) entry which is preliminary data.</text>
</comment>
<evidence type="ECO:0000313" key="3">
    <source>
        <dbReference type="Proteomes" id="UP000324585"/>
    </source>
</evidence>
<feature type="region of interest" description="Disordered" evidence="1">
    <location>
        <begin position="453"/>
        <end position="478"/>
    </location>
</feature>
<accession>A0A5J4YYQ1</accession>
<dbReference type="OMA" id="ECSHEYT"/>
<protein>
    <submittedName>
        <fullName evidence="2">Serine/threonine-protein phosphatase 2A 56 kDa regulatory subunit delta isoform</fullName>
    </submittedName>
</protein>
<dbReference type="Proteomes" id="UP000324585">
    <property type="component" value="Unassembled WGS sequence"/>
</dbReference>
<keyword evidence="3" id="KW-1185">Reference proteome</keyword>
<dbReference type="InterPro" id="IPR016024">
    <property type="entry name" value="ARM-type_fold"/>
</dbReference>
<sequence>MVRYRRLQDFPVEERIDALIRNLKECEQRCDFSASGNRREEFSRMEMKRRMLVDAVDFLNNTPGVFSNVEIYEPIVDMARANLFRAIPLNEEAEDLFEPEDDEPQLERAWPHLQIVYEILRRMVAAPDLDVKAARTVLDHNFVLGMLDLFASPDPREREYAKTIFHRLYGKLLSLRSFVRKSLQNAFTRYVAENRCHTGIAEMLEILGSIINGFSIPLKEDHRNFLQHTLIRLHLPSSLPSYHVQLCFCLIQFIRKEPELVVHITYSLIRYWPVTHSRKAVMFLNELEEIMEFVVPDQFDEVADIVFDRLVQCIKSPHFQVAERALFFWNNEYVVQLVLYRKERFVPLLVPALLSNVEQHWNSNVRSLSGNVMNLLMEMDADLVEKHMAKHMAGYEAPDPVRLRLAEQNRVFDMLDQLNKSGKPTTPQRGSENGETIANIIKRLRDEAHVRAGRAVTNGTSSSRTSSSEEIFTLDPQM</sequence>
<evidence type="ECO:0000313" key="2">
    <source>
        <dbReference type="EMBL" id="KAA8495844.1"/>
    </source>
</evidence>
<dbReference type="Pfam" id="PF01603">
    <property type="entry name" value="B56"/>
    <property type="match status" value="1"/>
</dbReference>